<name>A0ABU5ZLT8_9BACL</name>
<keyword evidence="3" id="KW-1185">Reference proteome</keyword>
<dbReference type="PANTHER" id="PTHR11851:SF186">
    <property type="entry name" value="INACTIVE METALLOPROTEASE YMFF-RELATED"/>
    <property type="match status" value="1"/>
</dbReference>
<dbReference type="InterPro" id="IPR007863">
    <property type="entry name" value="Peptidase_M16_C"/>
</dbReference>
<dbReference type="Gene3D" id="3.30.830.10">
    <property type="entry name" value="Metalloenzyme, LuxS/M16 peptidase-like"/>
    <property type="match status" value="2"/>
</dbReference>
<dbReference type="Pfam" id="PF05193">
    <property type="entry name" value="Peptidase_M16_C"/>
    <property type="match status" value="1"/>
</dbReference>
<dbReference type="NCBIfam" id="NF047422">
    <property type="entry name" value="YfmF_fam"/>
    <property type="match status" value="1"/>
</dbReference>
<dbReference type="InterPro" id="IPR011249">
    <property type="entry name" value="Metalloenz_LuxS/M16"/>
</dbReference>
<dbReference type="InterPro" id="IPR050361">
    <property type="entry name" value="MPP/UQCRC_Complex"/>
</dbReference>
<protein>
    <submittedName>
        <fullName evidence="2">Pitrilysin family protein</fullName>
    </submittedName>
</protein>
<reference evidence="2" key="1">
    <citation type="submission" date="2023-12" db="EMBL/GenBank/DDBJ databases">
        <title>Fervidustalea candida gen. nov., sp. nov., a novel member of the family Paenibacillaceae isolated from a geothermal area.</title>
        <authorList>
            <person name="Li W.-J."/>
            <person name="Jiao J.-Y."/>
            <person name="Chen Y."/>
        </authorList>
    </citation>
    <scope>NUCLEOTIDE SEQUENCE</scope>
    <source>
        <strain evidence="2">SYSU GA230002</strain>
    </source>
</reference>
<comment type="caution">
    <text evidence="2">The sequence shown here is derived from an EMBL/GenBank/DDBJ whole genome shotgun (WGS) entry which is preliminary data.</text>
</comment>
<dbReference type="PANTHER" id="PTHR11851">
    <property type="entry name" value="METALLOPROTEASE"/>
    <property type="match status" value="1"/>
</dbReference>
<dbReference type="RefSeq" id="WP_371754753.1">
    <property type="nucleotide sequence ID" value="NZ_JAYJLD010000020.1"/>
</dbReference>
<gene>
    <name evidence="2" type="ORF">VF724_13250</name>
</gene>
<organism evidence="2 3">
    <name type="scientific">Ferviditalea candida</name>
    <dbReference type="NCBI Taxonomy" id="3108399"/>
    <lineage>
        <taxon>Bacteria</taxon>
        <taxon>Bacillati</taxon>
        <taxon>Bacillota</taxon>
        <taxon>Bacilli</taxon>
        <taxon>Bacillales</taxon>
        <taxon>Paenibacillaceae</taxon>
        <taxon>Ferviditalea</taxon>
    </lineage>
</organism>
<evidence type="ECO:0000313" key="3">
    <source>
        <dbReference type="Proteomes" id="UP001310386"/>
    </source>
</evidence>
<proteinExistence type="predicted"/>
<accession>A0ABU5ZLT8</accession>
<dbReference type="Proteomes" id="UP001310386">
    <property type="component" value="Unassembled WGS sequence"/>
</dbReference>
<feature type="domain" description="Peptidase M16 C-terminal" evidence="1">
    <location>
        <begin position="184"/>
        <end position="357"/>
    </location>
</feature>
<dbReference type="EMBL" id="JAYJLD010000020">
    <property type="protein sequence ID" value="MEB3102631.1"/>
    <property type="molecule type" value="Genomic_DNA"/>
</dbReference>
<evidence type="ECO:0000313" key="2">
    <source>
        <dbReference type="EMBL" id="MEB3102631.1"/>
    </source>
</evidence>
<dbReference type="SUPFAM" id="SSF63411">
    <property type="entry name" value="LuxS/MPP-like metallohydrolase"/>
    <property type="match status" value="2"/>
</dbReference>
<evidence type="ECO:0000259" key="1">
    <source>
        <dbReference type="Pfam" id="PF05193"/>
    </source>
</evidence>
<sequence length="426" mass="48754">MINQGFERTAVNRIRLHVLPTDRFKTYAISANIGVPLAEDDVTPVALLPFVLRRGTAKYPETKKFREKLDDLFGAGFGFDIYKRGDNQIVQFRMDVINDQFVEGRHDLLKQSLQFLGETLFAPALENGTLRGKYVESEKVTLQKRLEAIVNDKIKYAAERCIQEMCKDEPYRLNPLGKVTDLPSITPESLYTMYQRWLQNAVIDLYVAGNTTPDEVKSLVEAYFPMQSGQTASYDMRTAFPEVQHVKRVEEQLDVTQGKLNMGLRSYVTYGDEAYPAALMYNGILGGYPHSKLFTNVREKASLAYYAASRLDGHKGIITIQSGIEFENYEKAVDIIERQLELMRQGDISDLEWMQTRAMIGNSLREMQDSAHEMISFDFNNMLTGKERTIPQLIAEIDQVDKQAVQRMAEQVKLDTIYFLRNKKGE</sequence>